<dbReference type="OrthoDB" id="3579673at2"/>
<dbReference type="Proteomes" id="UP000600026">
    <property type="component" value="Unassembled WGS sequence"/>
</dbReference>
<accession>A0A919GUW1</accession>
<protein>
    <submittedName>
        <fullName evidence="2">Transporter</fullName>
    </submittedName>
</protein>
<dbReference type="RefSeq" id="WP_031139960.1">
    <property type="nucleotide sequence ID" value="NZ_BNEE01000006.1"/>
</dbReference>
<keyword evidence="1" id="KW-0472">Membrane</keyword>
<evidence type="ECO:0000313" key="3">
    <source>
        <dbReference type="Proteomes" id="UP000600026"/>
    </source>
</evidence>
<feature type="transmembrane region" description="Helical" evidence="1">
    <location>
        <begin position="302"/>
        <end position="323"/>
    </location>
</feature>
<dbReference type="AlphaFoldDB" id="A0A919GUW1"/>
<feature type="transmembrane region" description="Helical" evidence="1">
    <location>
        <begin position="131"/>
        <end position="158"/>
    </location>
</feature>
<reference evidence="2" key="1">
    <citation type="submission" date="2020-09" db="EMBL/GenBank/DDBJ databases">
        <title>Whole genome shotgun sequence of Streptomyces xanthophaeus NBRC 12829.</title>
        <authorList>
            <person name="Komaki H."/>
            <person name="Tamura T."/>
        </authorList>
    </citation>
    <scope>NUCLEOTIDE SEQUENCE</scope>
    <source>
        <strain evidence="2">NBRC 12829</strain>
    </source>
</reference>
<keyword evidence="1" id="KW-1133">Transmembrane helix</keyword>
<keyword evidence="1" id="KW-0812">Transmembrane</keyword>
<sequence>MSTLAKDPTRRDTSPRPARRLRGLAWLLARQHRAAVVVCAAVTVLGAAWIVYQRGAMLDSLHAAGWTSGPPGSVDTDLSNRISNDIESYGSQLGLLPLLLGVFFGAPLLASDQEHGTAHLVTTQSVPRRRWLLWKLGFAFTLVTVTTGTLSLLFAWWIRSVGPFAPADWLSGSEFDTTGPVLVATALFTTSLGITIGALTRRAVPAMTVTFVTAVCALFAAALYRDQLATPRRLAFPLDGPEPAPLSQVVEVDRWIGTSSGQLYGWGTCVHDASPENCRASLGIVDSVQEYFHHSQLAGMQWIASGAFLALAALLAAVLLLRLRRGQL</sequence>
<organism evidence="2 3">
    <name type="scientific">Streptomyces xanthophaeus</name>
    <dbReference type="NCBI Taxonomy" id="67385"/>
    <lineage>
        <taxon>Bacteria</taxon>
        <taxon>Bacillati</taxon>
        <taxon>Actinomycetota</taxon>
        <taxon>Actinomycetes</taxon>
        <taxon>Kitasatosporales</taxon>
        <taxon>Streptomycetaceae</taxon>
        <taxon>Streptomyces</taxon>
    </lineage>
</organism>
<proteinExistence type="predicted"/>
<comment type="caution">
    <text evidence="2">The sequence shown here is derived from an EMBL/GenBank/DDBJ whole genome shotgun (WGS) entry which is preliminary data.</text>
</comment>
<feature type="transmembrane region" description="Helical" evidence="1">
    <location>
        <begin position="34"/>
        <end position="52"/>
    </location>
</feature>
<dbReference type="PANTHER" id="PTHR43471">
    <property type="entry name" value="ABC TRANSPORTER PERMEASE"/>
    <property type="match status" value="1"/>
</dbReference>
<evidence type="ECO:0000313" key="2">
    <source>
        <dbReference type="EMBL" id="GHI85318.1"/>
    </source>
</evidence>
<feature type="transmembrane region" description="Helical" evidence="1">
    <location>
        <begin position="89"/>
        <end position="110"/>
    </location>
</feature>
<keyword evidence="3" id="KW-1185">Reference proteome</keyword>
<gene>
    <name evidence="2" type="ORF">Sxan_26820</name>
</gene>
<evidence type="ECO:0000256" key="1">
    <source>
        <dbReference type="SAM" id="Phobius"/>
    </source>
</evidence>
<feature type="transmembrane region" description="Helical" evidence="1">
    <location>
        <begin position="206"/>
        <end position="224"/>
    </location>
</feature>
<name>A0A919GUW1_9ACTN</name>
<dbReference type="EMBL" id="BNEE01000006">
    <property type="protein sequence ID" value="GHI85318.1"/>
    <property type="molecule type" value="Genomic_DNA"/>
</dbReference>
<feature type="transmembrane region" description="Helical" evidence="1">
    <location>
        <begin position="178"/>
        <end position="199"/>
    </location>
</feature>